<evidence type="ECO:0000313" key="3">
    <source>
        <dbReference type="Proteomes" id="UP001593833"/>
    </source>
</evidence>
<evidence type="ECO:0000256" key="1">
    <source>
        <dbReference type="SAM" id="SignalP"/>
    </source>
</evidence>
<feature type="chain" id="PRO_5047145236" description="Outer membrane protein beta-barrel domain-containing protein" evidence="1">
    <location>
        <begin position="24"/>
        <end position="210"/>
    </location>
</feature>
<organism evidence="2 3">
    <name type="scientific">Eiseniibacteriota bacterium</name>
    <dbReference type="NCBI Taxonomy" id="2212470"/>
    <lineage>
        <taxon>Bacteria</taxon>
        <taxon>Candidatus Eiseniibacteriota</taxon>
    </lineage>
</organism>
<accession>A0ABV6YKK2</accession>
<keyword evidence="3" id="KW-1185">Reference proteome</keyword>
<gene>
    <name evidence="2" type="ORF">ACFL6M_04605</name>
</gene>
<protein>
    <recommendedName>
        <fullName evidence="4">Outer membrane protein beta-barrel domain-containing protein</fullName>
    </recommendedName>
</protein>
<dbReference type="Proteomes" id="UP001593833">
    <property type="component" value="Unassembled WGS sequence"/>
</dbReference>
<dbReference type="EMBL" id="JBHPKH010000045">
    <property type="protein sequence ID" value="MFC1572862.1"/>
    <property type="molecule type" value="Genomic_DNA"/>
</dbReference>
<proteinExistence type="predicted"/>
<name>A0ABV6YKK2_UNCEI</name>
<reference evidence="2 3" key="1">
    <citation type="submission" date="2024-09" db="EMBL/GenBank/DDBJ databases">
        <authorList>
            <person name="D'Angelo T."/>
        </authorList>
    </citation>
    <scope>NUCLEOTIDE SEQUENCE [LARGE SCALE GENOMIC DNA]</scope>
    <source>
        <strain evidence="2">SAG AM-320-E07</strain>
    </source>
</reference>
<comment type="caution">
    <text evidence="2">The sequence shown here is derived from an EMBL/GenBank/DDBJ whole genome shotgun (WGS) entry which is preliminary data.</text>
</comment>
<feature type="signal peptide" evidence="1">
    <location>
        <begin position="1"/>
        <end position="23"/>
    </location>
</feature>
<sequence>MRSLALFAYINLIVVLLPIAAYADEASPSTDGKTRWVGVFRTGYSIAAENGYHPVRSGSWAVSGGLYARVLPWMAIGADGGHQSWSNRIQQYPSPGSSPRALWNIGAAACLCGLGPRDRWRVEPLLVLGMGLYGRRYENGRADMGPGVSVGLGARSFPSATRLGEGRRIGFGLLVRGHQVLMDDYGVAFAGPSHYWTKTLEAVVEVLVAW</sequence>
<keyword evidence="1" id="KW-0732">Signal</keyword>
<evidence type="ECO:0008006" key="4">
    <source>
        <dbReference type="Google" id="ProtNLM"/>
    </source>
</evidence>
<evidence type="ECO:0000313" key="2">
    <source>
        <dbReference type="EMBL" id="MFC1572862.1"/>
    </source>
</evidence>